<organism evidence="11 13">
    <name type="scientific">Acidipropionibacterium acidipropionici</name>
    <dbReference type="NCBI Taxonomy" id="1748"/>
    <lineage>
        <taxon>Bacteria</taxon>
        <taxon>Bacillati</taxon>
        <taxon>Actinomycetota</taxon>
        <taxon>Actinomycetes</taxon>
        <taxon>Propionibacteriales</taxon>
        <taxon>Propionibacteriaceae</taxon>
        <taxon>Acidipropionibacterium</taxon>
    </lineage>
</organism>
<keyword evidence="3 5" id="KW-0378">Hydrolase</keyword>
<feature type="binding site" evidence="7">
    <location>
        <begin position="476"/>
        <end position="480"/>
    </location>
    <ligand>
        <name>substrate</name>
    </ligand>
</feature>
<proteinExistence type="inferred from homology"/>
<evidence type="ECO:0000313" key="13">
    <source>
        <dbReference type="Proteomes" id="UP000075221"/>
    </source>
</evidence>
<feature type="domain" description="Glycosyl hydrolase family 36 N-terminal" evidence="10">
    <location>
        <begin position="31"/>
        <end position="285"/>
    </location>
</feature>
<dbReference type="Gene3D" id="3.20.20.70">
    <property type="entry name" value="Aldolase class I"/>
    <property type="match status" value="1"/>
</dbReference>
<dbReference type="PANTHER" id="PTHR43053">
    <property type="entry name" value="GLYCOSIDASE FAMILY 31"/>
    <property type="match status" value="1"/>
</dbReference>
<feature type="active site" description="Nucleophile" evidence="6">
    <location>
        <position position="478"/>
    </location>
</feature>
<evidence type="ECO:0000313" key="12">
    <source>
        <dbReference type="EMBL" id="AOZ47751.1"/>
    </source>
</evidence>
<dbReference type="Gene3D" id="2.60.40.1180">
    <property type="entry name" value="Golgi alpha-mannosidase II"/>
    <property type="match status" value="1"/>
</dbReference>
<dbReference type="EC" id="3.2.1.22" evidence="2 5"/>
<dbReference type="InterPro" id="IPR013785">
    <property type="entry name" value="Aldolase_TIM"/>
</dbReference>
<dbReference type="InterPro" id="IPR000111">
    <property type="entry name" value="Glyco_hydro_27/36_CS"/>
</dbReference>
<accession>A0AAC9FCF1</accession>
<dbReference type="Gene3D" id="2.70.98.60">
    <property type="entry name" value="alpha-galactosidase from lactobacil brevis"/>
    <property type="match status" value="1"/>
</dbReference>
<dbReference type="GO" id="GO:0016052">
    <property type="term" value="P:carbohydrate catabolic process"/>
    <property type="evidence" value="ECO:0007669"/>
    <property type="project" value="InterPro"/>
</dbReference>
<dbReference type="InterPro" id="IPR002252">
    <property type="entry name" value="Glyco_hydro_36"/>
</dbReference>
<dbReference type="InterPro" id="IPR013780">
    <property type="entry name" value="Glyco_hydro_b"/>
</dbReference>
<evidence type="ECO:0000256" key="6">
    <source>
        <dbReference type="PIRSR" id="PIRSR005536-1"/>
    </source>
</evidence>
<keyword evidence="14" id="KW-1185">Reference proteome</keyword>
<dbReference type="InterPro" id="IPR017853">
    <property type="entry name" value="GH"/>
</dbReference>
<feature type="active site" description="Proton donor" evidence="6">
    <location>
        <position position="548"/>
    </location>
</feature>
<reference evidence="11 13" key="2">
    <citation type="submission" date="2016-02" db="EMBL/GenBank/DDBJ databases">
        <title>Complete Genome Sequence of Propionibacterium acidipropionici ATCC 55737.</title>
        <authorList>
            <person name="Luna Flores C.H."/>
            <person name="Nielsen L.K."/>
            <person name="Marcellin E."/>
        </authorList>
    </citation>
    <scope>NUCLEOTIDE SEQUENCE [LARGE SCALE GENOMIC DNA]</scope>
    <source>
        <strain evidence="11 13">ATCC 55737</strain>
    </source>
</reference>
<evidence type="ECO:0000256" key="1">
    <source>
        <dbReference type="ARBA" id="ARBA00001255"/>
    </source>
</evidence>
<feature type="binding site" evidence="7">
    <location>
        <begin position="366"/>
        <end position="367"/>
    </location>
    <ligand>
        <name>substrate</name>
    </ligand>
</feature>
<dbReference type="InterPro" id="IPR031705">
    <property type="entry name" value="Glyco_hydro_36_C"/>
</dbReference>
<dbReference type="InterPro" id="IPR031704">
    <property type="entry name" value="Glyco_hydro_36_N"/>
</dbReference>
<dbReference type="Pfam" id="PF02065">
    <property type="entry name" value="Melibiase"/>
    <property type="match status" value="1"/>
</dbReference>
<sequence length="759" mass="85252">METSVHVTQDEGLFHLQTDRLSYIFRARADGEPIQLYFGARIHQRPRYPNLERAEPRKSTPTRPSGEQPELMRCEYASPGRGDYRHPAYQIGQADGSRITGFGYRGYRLLDGKQRLAGLPSTFDDSGDDAQTLVIELYDDLAKASLELSYAVFPHQDVIVRSALFRDDGDADLTIHAAASLQLDLPRADLDLIDLSGAWSRENRLTRARLRPGSQTIDSLRGASSHQHNPFIVLAEPGAGEDSGNVIGCNLIYSGNFRDRIEVDHYGVTRLTTGINPEGFSCLLEPGQQFQTPEAVLCAGDRGLDGLSRSLGEFYRRHLVNPRFAERPRPVLVNNWEATYFDFDADRLLGIARRARQLGIELFVLDDGWFGHRDDATSSLGDWVADPRKFPDGIGALAKAIHSLGLQFGMWFEPEMASLDSDLYRAHPDWLLGAPGRRLTPQRDQFVLDTGREDVVDHLFDAMSRVIRQTGLDYVKWDMNRSLTETWSAALPPERQPEAAHRCILGVYRLYERLTHAFPEVLFESCASGGGRFDLGMMYYAPQAWVSDDTDAVERMLTQYGTSLGYPQSMMGAHVSDVPNHETGRITPLRTRGDVAVFGDLGYELDVTALDDDQAGEISRQIAWYKAHRELMQFGDLHRLVSPFENDHNTMSWQVVSPDRRHSVVGWYQILNRPNPGHQRVRLRGLDPDRQYLVREAGLDAGGGQAGRGHEGSSLALYGDELMNAGLFVPQVFDVFDPEHRSADFASRLFTVDTPDERN</sequence>
<gene>
    <name evidence="12" type="ORF">A8L58_14885</name>
    <name evidence="11" type="ORF">AXH35_13435</name>
</gene>
<dbReference type="InterPro" id="IPR038417">
    <property type="entry name" value="Alpga-gal_N_sf"/>
</dbReference>
<keyword evidence="4 5" id="KW-0326">Glycosidase</keyword>
<dbReference type="PIRSF" id="PIRSF005536">
    <property type="entry name" value="Agal"/>
    <property type="match status" value="1"/>
</dbReference>
<dbReference type="Pfam" id="PF16874">
    <property type="entry name" value="Glyco_hydro_36C"/>
    <property type="match status" value="1"/>
</dbReference>
<dbReference type="FunFam" id="3.20.20.70:FF:000118">
    <property type="entry name" value="Alpha-galactosidase"/>
    <property type="match status" value="1"/>
</dbReference>
<dbReference type="AlphaFoldDB" id="A0AAC9FCF1"/>
<evidence type="ECO:0000256" key="7">
    <source>
        <dbReference type="PIRSR" id="PIRSR005536-2"/>
    </source>
</evidence>
<evidence type="ECO:0000256" key="5">
    <source>
        <dbReference type="PIRNR" id="PIRNR005536"/>
    </source>
</evidence>
<evidence type="ECO:0000313" key="14">
    <source>
        <dbReference type="Proteomes" id="UP000178666"/>
    </source>
</evidence>
<name>A0AAC9FCF1_9ACTN</name>
<evidence type="ECO:0000256" key="4">
    <source>
        <dbReference type="ARBA" id="ARBA00023295"/>
    </source>
</evidence>
<feature type="binding site" evidence="7">
    <location>
        <position position="548"/>
    </location>
    <ligand>
        <name>substrate</name>
    </ligand>
</feature>
<dbReference type="PRINTS" id="PR00743">
    <property type="entry name" value="GLHYDRLASE36"/>
</dbReference>
<dbReference type="Proteomes" id="UP000178666">
    <property type="component" value="Chromosome"/>
</dbReference>
<dbReference type="PANTHER" id="PTHR43053:SF3">
    <property type="entry name" value="ALPHA-GALACTOSIDASE C-RELATED"/>
    <property type="match status" value="1"/>
</dbReference>
<comment type="similarity">
    <text evidence="5">Belongs to the glycosyl hydrolase.</text>
</comment>
<dbReference type="InterPro" id="IPR050985">
    <property type="entry name" value="Alpha-glycosidase_related"/>
</dbReference>
<dbReference type="SUPFAM" id="SSF51445">
    <property type="entry name" value="(Trans)glycosidases"/>
    <property type="match status" value="1"/>
</dbReference>
<evidence type="ECO:0000259" key="10">
    <source>
        <dbReference type="Pfam" id="PF16875"/>
    </source>
</evidence>
<dbReference type="CDD" id="cd14791">
    <property type="entry name" value="GH36"/>
    <property type="match status" value="1"/>
</dbReference>
<evidence type="ECO:0000256" key="2">
    <source>
        <dbReference type="ARBA" id="ARBA00012755"/>
    </source>
</evidence>
<dbReference type="PROSITE" id="PS00512">
    <property type="entry name" value="ALPHA_GALACTOSIDASE"/>
    <property type="match status" value="1"/>
</dbReference>
<evidence type="ECO:0000259" key="9">
    <source>
        <dbReference type="Pfam" id="PF16874"/>
    </source>
</evidence>
<dbReference type="GO" id="GO:0004557">
    <property type="term" value="F:alpha-galactosidase activity"/>
    <property type="evidence" value="ECO:0007669"/>
    <property type="project" value="UniProtKB-UniRule"/>
</dbReference>
<feature type="binding site" evidence="7">
    <location>
        <position position="443"/>
    </location>
    <ligand>
        <name>substrate</name>
    </ligand>
</feature>
<feature type="domain" description="Glycosyl hydrolase family 36 C-terminal" evidence="9">
    <location>
        <begin position="651"/>
        <end position="751"/>
    </location>
</feature>
<feature type="binding site" evidence="7">
    <location>
        <position position="199"/>
    </location>
    <ligand>
        <name>substrate</name>
    </ligand>
</feature>
<dbReference type="Pfam" id="PF16875">
    <property type="entry name" value="Glyco_hydro_36N"/>
    <property type="match status" value="1"/>
</dbReference>
<evidence type="ECO:0000256" key="8">
    <source>
        <dbReference type="SAM" id="MobiDB-lite"/>
    </source>
</evidence>
<comment type="catalytic activity">
    <reaction evidence="1 5">
        <text>Hydrolysis of terminal, non-reducing alpha-D-galactose residues in alpha-D-galactosides, including galactose oligosaccharides, galactomannans and galactolipids.</text>
        <dbReference type="EC" id="3.2.1.22"/>
    </reaction>
</comment>
<dbReference type="EMBL" id="CP015970">
    <property type="protein sequence ID" value="AOZ47751.1"/>
    <property type="molecule type" value="Genomic_DNA"/>
</dbReference>
<dbReference type="Proteomes" id="UP000075221">
    <property type="component" value="Chromosome"/>
</dbReference>
<evidence type="ECO:0000313" key="11">
    <source>
        <dbReference type="EMBL" id="AMS06296.1"/>
    </source>
</evidence>
<protein>
    <recommendedName>
        <fullName evidence="2 5">Alpha-galactosidase</fullName>
        <ecNumber evidence="2 5">3.2.1.22</ecNumber>
    </recommendedName>
</protein>
<feature type="region of interest" description="Disordered" evidence="8">
    <location>
        <begin position="48"/>
        <end position="70"/>
    </location>
</feature>
<evidence type="ECO:0000256" key="3">
    <source>
        <dbReference type="ARBA" id="ARBA00022801"/>
    </source>
</evidence>
<reference evidence="12 14" key="1">
    <citation type="journal article" date="2016" name="Plant Dis.">
        <title>Improved production of propionic acid using genome shuffling.</title>
        <authorList>
            <person name="Luna-Flores C.H."/>
            <person name="Palfreyman R.W."/>
            <person name="Kromer J.O."/>
            <person name="Nielsen L.K."/>
            <person name="Marcellin E."/>
        </authorList>
    </citation>
    <scope>NUCLEOTIDE SEQUENCE [LARGE SCALE GENOMIC DNA]</scope>
    <source>
        <strain evidence="12 14">F3E8</strain>
    </source>
</reference>
<feature type="binding site" evidence="7">
    <location>
        <position position="526"/>
    </location>
    <ligand>
        <name>substrate</name>
    </ligand>
</feature>
<dbReference type="EMBL" id="CP014352">
    <property type="protein sequence ID" value="AMS06296.1"/>
    <property type="molecule type" value="Genomic_DNA"/>
</dbReference>